<evidence type="ECO:0000256" key="2">
    <source>
        <dbReference type="SAM" id="MobiDB-lite"/>
    </source>
</evidence>
<dbReference type="Proteomes" id="UP000694844">
    <property type="component" value="Chromosome 3"/>
</dbReference>
<dbReference type="KEGG" id="cvn:111125019"/>
<evidence type="ECO:0000259" key="3">
    <source>
        <dbReference type="Pfam" id="PF16026"/>
    </source>
</evidence>
<protein>
    <submittedName>
        <fullName evidence="5">GRIP and coiled-coil domain-containing protein 2-like isoform X1</fullName>
    </submittedName>
</protein>
<feature type="compositionally biased region" description="Basic and acidic residues" evidence="2">
    <location>
        <begin position="99"/>
        <end position="110"/>
    </location>
</feature>
<feature type="compositionally biased region" description="Polar residues" evidence="2">
    <location>
        <begin position="1"/>
        <end position="25"/>
    </location>
</feature>
<evidence type="ECO:0000256" key="1">
    <source>
        <dbReference type="SAM" id="Coils"/>
    </source>
</evidence>
<feature type="compositionally biased region" description="Polar residues" evidence="2">
    <location>
        <begin position="64"/>
        <end position="82"/>
    </location>
</feature>
<reference evidence="5" key="1">
    <citation type="submission" date="2025-08" db="UniProtKB">
        <authorList>
            <consortium name="RefSeq"/>
        </authorList>
    </citation>
    <scope>IDENTIFICATION</scope>
    <source>
        <tissue evidence="5">Whole sample</tissue>
    </source>
</reference>
<organism evidence="4 5">
    <name type="scientific">Crassostrea virginica</name>
    <name type="common">Eastern oyster</name>
    <dbReference type="NCBI Taxonomy" id="6565"/>
    <lineage>
        <taxon>Eukaryota</taxon>
        <taxon>Metazoa</taxon>
        <taxon>Spiralia</taxon>
        <taxon>Lophotrochozoa</taxon>
        <taxon>Mollusca</taxon>
        <taxon>Bivalvia</taxon>
        <taxon>Autobranchia</taxon>
        <taxon>Pteriomorphia</taxon>
        <taxon>Ostreida</taxon>
        <taxon>Ostreoidea</taxon>
        <taxon>Ostreidae</taxon>
        <taxon>Crassostrea</taxon>
    </lineage>
</organism>
<dbReference type="GeneID" id="111125019"/>
<dbReference type="Pfam" id="PF16026">
    <property type="entry name" value="MIEAP"/>
    <property type="match status" value="1"/>
</dbReference>
<name>A0A8B8D943_CRAVI</name>
<dbReference type="AlphaFoldDB" id="A0A8B8D943"/>
<dbReference type="OrthoDB" id="10476467at2759"/>
<feature type="coiled-coil region" evidence="1">
    <location>
        <begin position="405"/>
        <end position="523"/>
    </location>
</feature>
<feature type="domain" description="Mitochondria-eating protein C-terminal" evidence="3">
    <location>
        <begin position="568"/>
        <end position="754"/>
    </location>
</feature>
<keyword evidence="4" id="KW-1185">Reference proteome</keyword>
<keyword evidence="1" id="KW-0175">Coiled coil</keyword>
<sequence length="767" mass="88792">MSINKGRQGQKSSTKNDAPTSNTVEDTVDKGNGLEPLSEFKETQESKAALHEKEETRGVEPESNCKSSDAQGASVSNQGIHNSKSTGKSKGKTAESIQEDIKKKNEDADDLKQRLIAVKKELEEENQRNAYISHQLHSANKETKELKQRNGKIYQKLQVRDEQYHILEMNFNKCRNEVSALQNSIKREQEKCQKIAEDRDVFKDSWSAGKSRGKTAESIQEEIKKKNEEADDLKQRLITVNKELEEENHRNGIISRQLHTTNRELEELKQRNGKIYQKLQVRDEQYCILEMNFNKCRNEVSALQNSIKREQENCQKIAEDRDLFKDRLQIRDEEYLNLEKKFIKCQNEVSALQISIKGEEEKCQKIAEDRDLFKDRLQIRDEEYLNLEKKFIKCQNEVSALQIGIKGEEEKCQKITEDRDLFKNRLQIRDEEYHILETNFTNCQNEVSTLQNSLKREEEKCQKIAEERDLFKDRLQIRDEEYHILETNFTNCQNEVSTLQNSLKREEEKCQKIAEERDLFKDRFNELAETKSTTGNAHIQDISDLNRSQKLEEKLSELDDNECTLYSDAIESLQENEDLDEKMTVQKLLETFKTCVSFCQLKAEEQEVQLMNSVKNSVEFSSDEKAAELCNGTVEEKEQDVLTPRDTKMFKDFLKAKGMNSLSHLKRVFFAENPDCAAQGKPLQDFVLGCLEVCWLSAIQDPPLAFDWNFPEGSDVTEKSVKPFTKSGSKVDYVVWPVMKLCAGGDIICKGVIQPIPEAKDKKKNNT</sequence>
<dbReference type="SUPFAM" id="SSF57997">
    <property type="entry name" value="Tropomyosin"/>
    <property type="match status" value="1"/>
</dbReference>
<dbReference type="RefSeq" id="XP_022324140.1">
    <property type="nucleotide sequence ID" value="XM_022468432.1"/>
</dbReference>
<evidence type="ECO:0000313" key="4">
    <source>
        <dbReference type="Proteomes" id="UP000694844"/>
    </source>
</evidence>
<feature type="region of interest" description="Disordered" evidence="2">
    <location>
        <begin position="1"/>
        <end position="110"/>
    </location>
</feature>
<gene>
    <name evidence="5" type="primary">LOC111125019</name>
</gene>
<feature type="coiled-coil region" evidence="1">
    <location>
        <begin position="171"/>
        <end position="320"/>
    </location>
</feature>
<proteinExistence type="predicted"/>
<accession>A0A8B8D943</accession>
<dbReference type="InterPro" id="IPR031981">
    <property type="entry name" value="MIEAP_C"/>
</dbReference>
<evidence type="ECO:0000313" key="5">
    <source>
        <dbReference type="RefSeq" id="XP_022324140.1"/>
    </source>
</evidence>
<feature type="compositionally biased region" description="Basic and acidic residues" evidence="2">
    <location>
        <begin position="38"/>
        <end position="60"/>
    </location>
</feature>